<gene>
    <name evidence="2" type="ORF">COLSTE_00211</name>
</gene>
<sequence length="39" mass="4086">MYPIHEEQMRTQPRGGAHLLLASTMLLVPVAVLGGIGGA</sequence>
<feature type="transmembrane region" description="Helical" evidence="1">
    <location>
        <begin position="19"/>
        <end position="38"/>
    </location>
</feature>
<comment type="caution">
    <text evidence="2">The sequence shown here is derived from an EMBL/GenBank/DDBJ whole genome shotgun (WGS) entry which is preliminary data.</text>
</comment>
<keyword evidence="1" id="KW-1133">Transmembrane helix</keyword>
<keyword evidence="1" id="KW-0472">Membrane</keyword>
<reference evidence="2 3" key="2">
    <citation type="submission" date="2008-10" db="EMBL/GenBank/DDBJ databases">
        <authorList>
            <person name="Fulton L."/>
            <person name="Clifton S."/>
            <person name="Fulton B."/>
            <person name="Xu J."/>
            <person name="Minx P."/>
            <person name="Pepin K.H."/>
            <person name="Johnson M."/>
            <person name="Thiruvilangam P."/>
            <person name="Bhonagiri V."/>
            <person name="Nash W.E."/>
            <person name="Mardis E.R."/>
            <person name="Wilson R.K."/>
        </authorList>
    </citation>
    <scope>NUCLEOTIDE SEQUENCE [LARGE SCALE GENOMIC DNA]</scope>
    <source>
        <strain evidence="2 3">DSM 13279</strain>
    </source>
</reference>
<proteinExistence type="predicted"/>
<reference evidence="2 3" key="1">
    <citation type="submission" date="2008-10" db="EMBL/GenBank/DDBJ databases">
        <title>Draft genome sequence of Collinsella stercoris (DSM 13279).</title>
        <authorList>
            <person name="Sudarsanam P."/>
            <person name="Ley R."/>
            <person name="Guruge J."/>
            <person name="Turnbaugh P.J."/>
            <person name="Mahowald M."/>
            <person name="Liep D."/>
            <person name="Gordon J."/>
        </authorList>
    </citation>
    <scope>NUCLEOTIDE SEQUENCE [LARGE SCALE GENOMIC DNA]</scope>
    <source>
        <strain evidence="2 3">DSM 13279</strain>
    </source>
</reference>
<keyword evidence="1" id="KW-0812">Transmembrane</keyword>
<dbReference type="AlphaFoldDB" id="B6G821"/>
<name>B6G821_9ACTN</name>
<evidence type="ECO:0000256" key="1">
    <source>
        <dbReference type="SAM" id="Phobius"/>
    </source>
</evidence>
<dbReference type="STRING" id="445975.COLSTE_00211"/>
<evidence type="ECO:0000313" key="2">
    <source>
        <dbReference type="EMBL" id="EEA91534.1"/>
    </source>
</evidence>
<accession>B6G821</accession>
<protein>
    <submittedName>
        <fullName evidence="2">Uncharacterized protein</fullName>
    </submittedName>
</protein>
<dbReference type="HOGENOM" id="CLU_3307996_0_0_11"/>
<evidence type="ECO:0000313" key="3">
    <source>
        <dbReference type="Proteomes" id="UP000003560"/>
    </source>
</evidence>
<organism evidence="2 3">
    <name type="scientific">Collinsella stercoris DSM 13279</name>
    <dbReference type="NCBI Taxonomy" id="445975"/>
    <lineage>
        <taxon>Bacteria</taxon>
        <taxon>Bacillati</taxon>
        <taxon>Actinomycetota</taxon>
        <taxon>Coriobacteriia</taxon>
        <taxon>Coriobacteriales</taxon>
        <taxon>Coriobacteriaceae</taxon>
        <taxon>Collinsella</taxon>
    </lineage>
</organism>
<dbReference type="Proteomes" id="UP000003560">
    <property type="component" value="Unassembled WGS sequence"/>
</dbReference>
<keyword evidence="3" id="KW-1185">Reference proteome</keyword>
<dbReference type="EMBL" id="ABXJ01000013">
    <property type="protein sequence ID" value="EEA91534.1"/>
    <property type="molecule type" value="Genomic_DNA"/>
</dbReference>